<name>A0A291P565_9GAMM</name>
<evidence type="ECO:0000313" key="2">
    <source>
        <dbReference type="Proteomes" id="UP000219993"/>
    </source>
</evidence>
<dbReference type="EMBL" id="CP021435">
    <property type="protein sequence ID" value="ATJ82026.1"/>
    <property type="molecule type" value="Genomic_DNA"/>
</dbReference>
<evidence type="ECO:0000313" key="1">
    <source>
        <dbReference type="EMBL" id="ATJ82026.1"/>
    </source>
</evidence>
<dbReference type="Pfam" id="PF24072">
    <property type="entry name" value="T7_gp14"/>
    <property type="match status" value="1"/>
</dbReference>
<proteinExistence type="predicted"/>
<keyword evidence="2" id="KW-1185">Reference proteome</keyword>
<accession>A0A291P565</accession>
<gene>
    <name evidence="1" type="ORF">BEI_1039</name>
</gene>
<dbReference type="KEGG" id="hbe:BEI_1039"/>
<organism evidence="1 2">
    <name type="scientific">Halomonas beimenensis</name>
    <dbReference type="NCBI Taxonomy" id="475662"/>
    <lineage>
        <taxon>Bacteria</taxon>
        <taxon>Pseudomonadati</taxon>
        <taxon>Pseudomonadota</taxon>
        <taxon>Gammaproteobacteria</taxon>
        <taxon>Oceanospirillales</taxon>
        <taxon>Halomonadaceae</taxon>
        <taxon>Halomonas</taxon>
    </lineage>
</organism>
<dbReference type="AlphaFoldDB" id="A0A291P565"/>
<protein>
    <submittedName>
        <fullName evidence="1">Uncharacterized protein</fullName>
    </submittedName>
</protein>
<dbReference type="Proteomes" id="UP000219993">
    <property type="component" value="Chromosome"/>
</dbReference>
<dbReference type="RefSeq" id="WP_097788514.1">
    <property type="nucleotide sequence ID" value="NZ_BAAADT010000009.1"/>
</dbReference>
<sequence length="179" mass="19804">MCDPYSIASTMMTVASAGSQYIGYRQQAAQAESQTAMYKQNRRNALTALTRQYGDIGQRQVQEQEAAYQRKEELTRQERARRARARVKAGESGVSGHSVNMALRDISGAAARDRSTVGRNLDWTLGQLQRRKHSARTKAENRINAVQPGQKPSKLALGIGLASTATRGYTRFLKSSPRS</sequence>
<dbReference type="InterPro" id="IPR038996">
    <property type="entry name" value="Gp14"/>
</dbReference>
<reference evidence="1 2" key="1">
    <citation type="journal article" date="2017" name="Sci. Rep.">
        <title>Revealing the Saline Adaptation Strategies of the Halophilic Bacterium Halomonas beimenensis through High-throughput Omics and Transposon Mutagenesis Approaches.</title>
        <authorList>
            <person name="Chen Y.H."/>
            <person name="Lin S.S."/>
            <person name="Shyu Y.T."/>
        </authorList>
    </citation>
    <scope>NUCLEOTIDE SEQUENCE [LARGE SCALE GENOMIC DNA]</scope>
    <source>
        <strain evidence="1 2">NTU-111</strain>
    </source>
</reference>